<proteinExistence type="predicted"/>
<feature type="region of interest" description="Disordered" evidence="1">
    <location>
        <begin position="53"/>
        <end position="72"/>
    </location>
</feature>
<evidence type="ECO:0000256" key="1">
    <source>
        <dbReference type="SAM" id="MobiDB-lite"/>
    </source>
</evidence>
<evidence type="ECO:0000313" key="2">
    <source>
        <dbReference type="EMBL" id="MBB3860027.1"/>
    </source>
</evidence>
<evidence type="ECO:0000313" key="3">
    <source>
        <dbReference type="Proteomes" id="UP000562395"/>
    </source>
</evidence>
<keyword evidence="3" id="KW-1185">Reference proteome</keyword>
<name>A0A7W6EV90_9SPHN</name>
<gene>
    <name evidence="2" type="ORF">GGQ88_001288</name>
</gene>
<sequence length="130" mass="14380">MGRVEVGIAVDRGNGEGADRGRRQVDHALAMRLEQFVVAHVRACAGRVEHDGDIGELRHRDQPLDSSGGDRHAQSLCALEPVALRIDADERTHLEHVGQAHDLDHQIGADIARSNDRDFRLAHDFNPLNM</sequence>
<comment type="caution">
    <text evidence="2">The sequence shown here is derived from an EMBL/GenBank/DDBJ whole genome shotgun (WGS) entry which is preliminary data.</text>
</comment>
<protein>
    <submittedName>
        <fullName evidence="2">Uncharacterized protein</fullName>
    </submittedName>
</protein>
<accession>A0A7W6EV90</accession>
<dbReference type="Proteomes" id="UP000562395">
    <property type="component" value="Unassembled WGS sequence"/>
</dbReference>
<dbReference type="EMBL" id="JACICY010000002">
    <property type="protein sequence ID" value="MBB3860027.1"/>
    <property type="molecule type" value="Genomic_DNA"/>
</dbReference>
<organism evidence="2 3">
    <name type="scientific">Novosphingobium hassiacum</name>
    <dbReference type="NCBI Taxonomy" id="173676"/>
    <lineage>
        <taxon>Bacteria</taxon>
        <taxon>Pseudomonadati</taxon>
        <taxon>Pseudomonadota</taxon>
        <taxon>Alphaproteobacteria</taxon>
        <taxon>Sphingomonadales</taxon>
        <taxon>Sphingomonadaceae</taxon>
        <taxon>Novosphingobium</taxon>
    </lineage>
</organism>
<dbReference type="AlphaFoldDB" id="A0A7W6EV90"/>
<reference evidence="2 3" key="1">
    <citation type="submission" date="2020-08" db="EMBL/GenBank/DDBJ databases">
        <title>Genomic Encyclopedia of Type Strains, Phase IV (KMG-IV): sequencing the most valuable type-strain genomes for metagenomic binning, comparative biology and taxonomic classification.</title>
        <authorList>
            <person name="Goeker M."/>
        </authorList>
    </citation>
    <scope>NUCLEOTIDE SEQUENCE [LARGE SCALE GENOMIC DNA]</scope>
    <source>
        <strain evidence="2 3">DSM 14552</strain>
    </source>
</reference>
<feature type="region of interest" description="Disordered" evidence="1">
    <location>
        <begin position="1"/>
        <end position="21"/>
    </location>
</feature>